<reference evidence="13" key="1">
    <citation type="journal article" date="2023" name="Plant J.">
        <title>Genome sequences and population genomics provide insights into the demographic history, inbreeding, and mutation load of two 'living fossil' tree species of Dipteronia.</title>
        <authorList>
            <person name="Feng Y."/>
            <person name="Comes H.P."/>
            <person name="Chen J."/>
            <person name="Zhu S."/>
            <person name="Lu R."/>
            <person name="Zhang X."/>
            <person name="Li P."/>
            <person name="Qiu J."/>
            <person name="Olsen K.M."/>
            <person name="Qiu Y."/>
        </authorList>
    </citation>
    <scope>NUCLEOTIDE SEQUENCE</scope>
    <source>
        <strain evidence="13">NBL</strain>
    </source>
</reference>
<evidence type="ECO:0000256" key="3">
    <source>
        <dbReference type="ARBA" id="ARBA00012313"/>
    </source>
</evidence>
<comment type="cofactor">
    <cofactor evidence="10">
        <name>heme b</name>
        <dbReference type="ChEBI" id="CHEBI:60344"/>
    </cofactor>
    <text evidence="10">Binds 1 heme b (iron(II)-protoporphyrin IX) group per subunit.</text>
</comment>
<dbReference type="PRINTS" id="PR00458">
    <property type="entry name" value="PEROXIDASE"/>
</dbReference>
<dbReference type="InterPro" id="IPR002016">
    <property type="entry name" value="Haem_peroxidase"/>
</dbReference>
<keyword evidence="10" id="KW-0106">Calcium</keyword>
<dbReference type="PROSITE" id="PS50873">
    <property type="entry name" value="PEROXIDASE_4"/>
    <property type="match status" value="1"/>
</dbReference>
<keyword evidence="11" id="KW-1015">Disulfide bond</keyword>
<evidence type="ECO:0000313" key="14">
    <source>
        <dbReference type="Proteomes" id="UP001281410"/>
    </source>
</evidence>
<evidence type="ECO:0000256" key="11">
    <source>
        <dbReference type="PIRSR" id="PIRSR600823-5"/>
    </source>
</evidence>
<dbReference type="PANTHER" id="PTHR31388">
    <property type="entry name" value="PEROXIDASE 72-RELATED"/>
    <property type="match status" value="1"/>
</dbReference>
<dbReference type="GO" id="GO:0020037">
    <property type="term" value="F:heme binding"/>
    <property type="evidence" value="ECO:0007669"/>
    <property type="project" value="InterPro"/>
</dbReference>
<feature type="binding site" evidence="9">
    <location>
        <position position="62"/>
    </location>
    <ligand>
        <name>substrate</name>
    </ligand>
</feature>
<dbReference type="InterPro" id="IPR010255">
    <property type="entry name" value="Haem_peroxidase_sf"/>
</dbReference>
<dbReference type="Proteomes" id="UP001281410">
    <property type="component" value="Unassembled WGS sequence"/>
</dbReference>
<dbReference type="GO" id="GO:0006979">
    <property type="term" value="P:response to oxidative stress"/>
    <property type="evidence" value="ECO:0007669"/>
    <property type="project" value="InterPro"/>
</dbReference>
<keyword evidence="8 10" id="KW-0408">Iron</keyword>
<comment type="catalytic activity">
    <reaction evidence="1">
        <text>2 a phenolic donor + H2O2 = 2 a phenolic radical donor + 2 H2O</text>
        <dbReference type="Rhea" id="RHEA:56136"/>
        <dbReference type="ChEBI" id="CHEBI:15377"/>
        <dbReference type="ChEBI" id="CHEBI:16240"/>
        <dbReference type="ChEBI" id="CHEBI:139520"/>
        <dbReference type="ChEBI" id="CHEBI:139521"/>
        <dbReference type="EC" id="1.11.1.7"/>
    </reaction>
</comment>
<evidence type="ECO:0000259" key="12">
    <source>
        <dbReference type="PROSITE" id="PS50873"/>
    </source>
</evidence>
<evidence type="ECO:0000256" key="5">
    <source>
        <dbReference type="ARBA" id="ARBA00022617"/>
    </source>
</evidence>
<feature type="binding site" evidence="10">
    <location>
        <position position="93"/>
    </location>
    <ligand>
        <name>Ca(2+)</name>
        <dbReference type="ChEBI" id="CHEBI:29108"/>
        <label>2</label>
    </ligand>
</feature>
<comment type="similarity">
    <text evidence="2">Belongs to the peroxidase family. Ascorbate peroxidase subfamily.</text>
</comment>
<dbReference type="PANTHER" id="PTHR31388:SF257">
    <property type="entry name" value="PEROXIDASE"/>
    <property type="match status" value="1"/>
</dbReference>
<evidence type="ECO:0000256" key="6">
    <source>
        <dbReference type="ARBA" id="ARBA00022723"/>
    </source>
</evidence>
<organism evidence="13 14">
    <name type="scientific">Dipteronia sinensis</name>
    <dbReference type="NCBI Taxonomy" id="43782"/>
    <lineage>
        <taxon>Eukaryota</taxon>
        <taxon>Viridiplantae</taxon>
        <taxon>Streptophyta</taxon>
        <taxon>Embryophyta</taxon>
        <taxon>Tracheophyta</taxon>
        <taxon>Spermatophyta</taxon>
        <taxon>Magnoliopsida</taxon>
        <taxon>eudicotyledons</taxon>
        <taxon>Gunneridae</taxon>
        <taxon>Pentapetalae</taxon>
        <taxon>rosids</taxon>
        <taxon>malvids</taxon>
        <taxon>Sapindales</taxon>
        <taxon>Sapindaceae</taxon>
        <taxon>Hippocastanoideae</taxon>
        <taxon>Acereae</taxon>
        <taxon>Dipteronia</taxon>
    </lineage>
</organism>
<keyword evidence="6 10" id="KW-0479">Metal-binding</keyword>
<dbReference type="Gene3D" id="1.10.420.10">
    <property type="entry name" value="Peroxidase, domain 2"/>
    <property type="match status" value="1"/>
</dbReference>
<keyword evidence="4" id="KW-0575">Peroxidase</keyword>
<name>A0AAE0B7X7_9ROSI</name>
<evidence type="ECO:0000256" key="4">
    <source>
        <dbReference type="ARBA" id="ARBA00022559"/>
    </source>
</evidence>
<dbReference type="PROSITE" id="PS00435">
    <property type="entry name" value="PEROXIDASE_1"/>
    <property type="match status" value="1"/>
</dbReference>
<keyword evidence="14" id="KW-1185">Reference proteome</keyword>
<dbReference type="Pfam" id="PF00141">
    <property type="entry name" value="peroxidase"/>
    <property type="match status" value="1"/>
</dbReference>
<dbReference type="SUPFAM" id="SSF48113">
    <property type="entry name" value="Heme-dependent peroxidases"/>
    <property type="match status" value="1"/>
</dbReference>
<comment type="caution">
    <text evidence="13">The sequence shown here is derived from an EMBL/GenBank/DDBJ whole genome shotgun (WGS) entry which is preliminary data.</text>
</comment>
<dbReference type="GO" id="GO:0140825">
    <property type="term" value="F:lactoperoxidase activity"/>
    <property type="evidence" value="ECO:0007669"/>
    <property type="project" value="UniProtKB-EC"/>
</dbReference>
<dbReference type="AlphaFoldDB" id="A0AAE0B7X7"/>
<evidence type="ECO:0000256" key="8">
    <source>
        <dbReference type="ARBA" id="ARBA00023004"/>
    </source>
</evidence>
<evidence type="ECO:0000256" key="7">
    <source>
        <dbReference type="ARBA" id="ARBA00023002"/>
    </source>
</evidence>
<sequence length="138" mass="14820">MIDSIKAQLELVCPRTGLCADIVAVAARDSIVALGGPSWNVQLGRKDSTTASQFKCCNTNLPSPFADLTTIITAFTNKNFTAQEMVTLSGAHTIGKARCSLFRSRLYNESNIDSAYAASLKKNCSSVGGDDNLSSRWH</sequence>
<dbReference type="EC" id="1.11.1.7" evidence="3"/>
<evidence type="ECO:0000313" key="13">
    <source>
        <dbReference type="EMBL" id="KAK3230985.1"/>
    </source>
</evidence>
<keyword evidence="5" id="KW-0349">Heme</keyword>
<protein>
    <recommendedName>
        <fullName evidence="3">peroxidase</fullName>
        <ecNumber evidence="3">1.11.1.7</ecNumber>
    </recommendedName>
</protein>
<dbReference type="InterPro" id="IPR019793">
    <property type="entry name" value="Peroxidases_heam-ligand_BS"/>
</dbReference>
<evidence type="ECO:0000256" key="9">
    <source>
        <dbReference type="PIRSR" id="PIRSR600823-2"/>
    </source>
</evidence>
<evidence type="ECO:0000256" key="2">
    <source>
        <dbReference type="ARBA" id="ARBA00006873"/>
    </source>
</evidence>
<dbReference type="InterPro" id="IPR000823">
    <property type="entry name" value="Peroxidase_pln"/>
</dbReference>
<dbReference type="GO" id="GO:0046872">
    <property type="term" value="F:metal ion binding"/>
    <property type="evidence" value="ECO:0007669"/>
    <property type="project" value="UniProtKB-KW"/>
</dbReference>
<dbReference type="Gene3D" id="1.10.520.10">
    <property type="match status" value="1"/>
</dbReference>
<accession>A0AAE0B7X7</accession>
<gene>
    <name evidence="13" type="ORF">Dsin_002866</name>
</gene>
<keyword evidence="7" id="KW-0560">Oxidoreductase</keyword>
<evidence type="ECO:0000256" key="10">
    <source>
        <dbReference type="PIRSR" id="PIRSR600823-3"/>
    </source>
</evidence>
<feature type="domain" description="Plant heme peroxidase family profile" evidence="12">
    <location>
        <begin position="1"/>
        <end position="138"/>
    </location>
</feature>
<dbReference type="PRINTS" id="PR00461">
    <property type="entry name" value="PLPEROXIDASE"/>
</dbReference>
<evidence type="ECO:0000256" key="1">
    <source>
        <dbReference type="ARBA" id="ARBA00000189"/>
    </source>
</evidence>
<feature type="disulfide bond" evidence="11">
    <location>
        <begin position="99"/>
        <end position="124"/>
    </location>
</feature>
<comment type="cofactor">
    <cofactor evidence="10">
        <name>Ca(2+)</name>
        <dbReference type="ChEBI" id="CHEBI:29108"/>
    </cofactor>
    <text evidence="10">Binds 2 calcium ions per subunit.</text>
</comment>
<feature type="binding site" description="axial binding residue" evidence="10">
    <location>
        <position position="92"/>
    </location>
    <ligand>
        <name>heme b</name>
        <dbReference type="ChEBI" id="CHEBI:60344"/>
    </ligand>
    <ligandPart>
        <name>Fe</name>
        <dbReference type="ChEBI" id="CHEBI:18248"/>
    </ligandPart>
</feature>
<proteinExistence type="inferred from homology"/>
<dbReference type="EMBL" id="JANJYJ010000001">
    <property type="protein sequence ID" value="KAK3230985.1"/>
    <property type="molecule type" value="Genomic_DNA"/>
</dbReference>